<keyword evidence="4" id="KW-1185">Reference proteome</keyword>
<evidence type="ECO:0000313" key="3">
    <source>
        <dbReference type="EMBL" id="KAK9870014.1"/>
    </source>
</evidence>
<evidence type="ECO:0000256" key="1">
    <source>
        <dbReference type="SAM" id="Coils"/>
    </source>
</evidence>
<comment type="caution">
    <text evidence="3">The sequence shown here is derived from an EMBL/GenBank/DDBJ whole genome shotgun (WGS) entry which is preliminary data.</text>
</comment>
<evidence type="ECO:0000256" key="2">
    <source>
        <dbReference type="SAM" id="MobiDB-lite"/>
    </source>
</evidence>
<feature type="compositionally biased region" description="Low complexity" evidence="2">
    <location>
        <begin position="202"/>
        <end position="211"/>
    </location>
</feature>
<keyword evidence="1" id="KW-0175">Coiled coil</keyword>
<protein>
    <submittedName>
        <fullName evidence="3">Uncharacterized protein</fullName>
    </submittedName>
</protein>
<evidence type="ECO:0000313" key="4">
    <source>
        <dbReference type="Proteomes" id="UP001431783"/>
    </source>
</evidence>
<gene>
    <name evidence="3" type="ORF">WA026_006109</name>
</gene>
<dbReference type="AlphaFoldDB" id="A0AAW1TS87"/>
<feature type="region of interest" description="Disordered" evidence="2">
    <location>
        <begin position="184"/>
        <end position="211"/>
    </location>
</feature>
<accession>A0AAW1TS87</accession>
<name>A0AAW1TS87_9CUCU</name>
<dbReference type="EMBL" id="JARQZJ010000002">
    <property type="protein sequence ID" value="KAK9870014.1"/>
    <property type="molecule type" value="Genomic_DNA"/>
</dbReference>
<sequence length="248" mass="28382">MCNRCVNLNKMSTTGNETLERIQREIEENLKKEDEWKRELLRLSSEREDNEKNKLENNNELKTNGMLKKQFSDSTDSISISSQNVNKFIQKVNTKGMMQRFLKSKGKVTNSTTNLNGNSVPVNVTNDFDFTFQPPRITAESGSLSRNGFVPADVKMRHEVQEFQKRETELRLERRKSQPLLMAGLDIDNDDDNKDEGFPEYSCSSSTSSISELKSSRSLADLCNTPEEDLDAPGTRNLIKQFENLKKL</sequence>
<dbReference type="Proteomes" id="UP001431783">
    <property type="component" value="Unassembled WGS sequence"/>
</dbReference>
<feature type="coiled-coil region" evidence="1">
    <location>
        <begin position="19"/>
        <end position="58"/>
    </location>
</feature>
<organism evidence="3 4">
    <name type="scientific">Henosepilachna vigintioctopunctata</name>
    <dbReference type="NCBI Taxonomy" id="420089"/>
    <lineage>
        <taxon>Eukaryota</taxon>
        <taxon>Metazoa</taxon>
        <taxon>Ecdysozoa</taxon>
        <taxon>Arthropoda</taxon>
        <taxon>Hexapoda</taxon>
        <taxon>Insecta</taxon>
        <taxon>Pterygota</taxon>
        <taxon>Neoptera</taxon>
        <taxon>Endopterygota</taxon>
        <taxon>Coleoptera</taxon>
        <taxon>Polyphaga</taxon>
        <taxon>Cucujiformia</taxon>
        <taxon>Coccinelloidea</taxon>
        <taxon>Coccinellidae</taxon>
        <taxon>Epilachninae</taxon>
        <taxon>Epilachnini</taxon>
        <taxon>Henosepilachna</taxon>
    </lineage>
</organism>
<proteinExistence type="predicted"/>
<reference evidence="3 4" key="1">
    <citation type="submission" date="2023-03" db="EMBL/GenBank/DDBJ databases">
        <title>Genome insight into feeding habits of ladybird beetles.</title>
        <authorList>
            <person name="Li H.-S."/>
            <person name="Huang Y.-H."/>
            <person name="Pang H."/>
        </authorList>
    </citation>
    <scope>NUCLEOTIDE SEQUENCE [LARGE SCALE GENOMIC DNA]</scope>
    <source>
        <strain evidence="3">SYSU_2023b</strain>
        <tissue evidence="3">Whole body</tissue>
    </source>
</reference>